<evidence type="ECO:0000256" key="1">
    <source>
        <dbReference type="SAM" id="SignalP"/>
    </source>
</evidence>
<protein>
    <submittedName>
        <fullName evidence="2 3">Secreted protein, putative</fullName>
    </submittedName>
</protein>
<dbReference type="VEuPathDB" id="VectorBase:ISCW020240"/>
<sequence length="93" mass="9261">MQVALALACSIVGSALAGLHLYGHGGGGYGHGGGHYVKTVPGPSYLVKTIHHVHKLHGGGHILGHAGYGGHGGGHGGGIFFLKGGHGGGHYRR</sequence>
<dbReference type="PaxDb" id="6945-B7Q1N2"/>
<dbReference type="VEuPathDB" id="VectorBase:ISCI020240"/>
<dbReference type="EMBL" id="ABJB010178027">
    <property type="status" value="NOT_ANNOTATED_CDS"/>
    <property type="molecule type" value="Genomic_DNA"/>
</dbReference>
<gene>
    <name evidence="3" type="primary">8034548</name>
    <name evidence="2" type="ORF">IscW_ISCW020240</name>
</gene>
<reference evidence="2 4" key="1">
    <citation type="submission" date="2008-03" db="EMBL/GenBank/DDBJ databases">
        <title>Annotation of Ixodes scapularis.</title>
        <authorList>
            <consortium name="Ixodes scapularis Genome Project Consortium"/>
            <person name="Caler E."/>
            <person name="Hannick L.I."/>
            <person name="Bidwell S."/>
            <person name="Joardar V."/>
            <person name="Thiagarajan M."/>
            <person name="Amedeo P."/>
            <person name="Galinsky K.J."/>
            <person name="Schobel S."/>
            <person name="Inman J."/>
            <person name="Hostetler J."/>
            <person name="Miller J."/>
            <person name="Hammond M."/>
            <person name="Megy K."/>
            <person name="Lawson D."/>
            <person name="Kodira C."/>
            <person name="Sutton G."/>
            <person name="Meyer J."/>
            <person name="Hill C.A."/>
            <person name="Birren B."/>
            <person name="Nene V."/>
            <person name="Collins F."/>
            <person name="Alarcon-Chaidez F."/>
            <person name="Wikel S."/>
            <person name="Strausberg R."/>
        </authorList>
    </citation>
    <scope>NUCLEOTIDE SEQUENCE [LARGE SCALE GENOMIC DNA]</scope>
    <source>
        <strain evidence="4">Wikel</strain>
        <strain evidence="2">Wikel colony</strain>
    </source>
</reference>
<dbReference type="AlphaFoldDB" id="B7Q1N2"/>
<reference evidence="3" key="2">
    <citation type="submission" date="2020-05" db="UniProtKB">
        <authorList>
            <consortium name="EnsemblMetazoa"/>
        </authorList>
    </citation>
    <scope>IDENTIFICATION</scope>
    <source>
        <strain evidence="3">wikel</strain>
    </source>
</reference>
<dbReference type="EnsemblMetazoa" id="ISCW020240-RA">
    <property type="protein sequence ID" value="ISCW020240-PA"/>
    <property type="gene ID" value="ISCW020240"/>
</dbReference>
<keyword evidence="1" id="KW-0732">Signal</keyword>
<dbReference type="Proteomes" id="UP000001555">
    <property type="component" value="Unassembled WGS sequence"/>
</dbReference>
<evidence type="ECO:0000313" key="3">
    <source>
        <dbReference type="EnsemblMetazoa" id="ISCW020240-PA"/>
    </source>
</evidence>
<dbReference type="InParanoid" id="B7Q1N2"/>
<feature type="signal peptide" evidence="1">
    <location>
        <begin position="1"/>
        <end position="17"/>
    </location>
</feature>
<organism>
    <name type="scientific">Ixodes scapularis</name>
    <name type="common">Black-legged tick</name>
    <name type="synonym">Deer tick</name>
    <dbReference type="NCBI Taxonomy" id="6945"/>
    <lineage>
        <taxon>Eukaryota</taxon>
        <taxon>Metazoa</taxon>
        <taxon>Ecdysozoa</taxon>
        <taxon>Arthropoda</taxon>
        <taxon>Chelicerata</taxon>
        <taxon>Arachnida</taxon>
        <taxon>Acari</taxon>
        <taxon>Parasitiformes</taxon>
        <taxon>Ixodida</taxon>
        <taxon>Ixodoidea</taxon>
        <taxon>Ixodidae</taxon>
        <taxon>Ixodinae</taxon>
        <taxon>Ixodes</taxon>
    </lineage>
</organism>
<name>B7Q1N2_IXOSC</name>
<accession>B7Q1N2</accession>
<feature type="chain" id="PRO_5010826578" evidence="1">
    <location>
        <begin position="18"/>
        <end position="93"/>
    </location>
</feature>
<dbReference type="HOGENOM" id="CLU_2402103_0_0_1"/>
<keyword evidence="4" id="KW-1185">Reference proteome</keyword>
<evidence type="ECO:0000313" key="2">
    <source>
        <dbReference type="EMBL" id="EEC12747.1"/>
    </source>
</evidence>
<proteinExistence type="predicted"/>
<dbReference type="EMBL" id="DS838300">
    <property type="protein sequence ID" value="EEC12747.1"/>
    <property type="molecule type" value="Genomic_DNA"/>
</dbReference>
<evidence type="ECO:0000313" key="4">
    <source>
        <dbReference type="Proteomes" id="UP000001555"/>
    </source>
</evidence>